<feature type="compositionally biased region" description="Pro residues" evidence="1">
    <location>
        <begin position="97"/>
        <end position="112"/>
    </location>
</feature>
<feature type="region of interest" description="Disordered" evidence="1">
    <location>
        <begin position="263"/>
        <end position="297"/>
    </location>
</feature>
<organism evidence="2 3">
    <name type="scientific">Streptomyces luteolifulvus</name>
    <dbReference type="NCBI Taxonomy" id="2615112"/>
    <lineage>
        <taxon>Bacteria</taxon>
        <taxon>Bacillati</taxon>
        <taxon>Actinomycetota</taxon>
        <taxon>Actinomycetes</taxon>
        <taxon>Kitasatosporales</taxon>
        <taxon>Streptomycetaceae</taxon>
        <taxon>Streptomyces</taxon>
    </lineage>
</organism>
<evidence type="ECO:0000313" key="2">
    <source>
        <dbReference type="EMBL" id="KAB1146043.1"/>
    </source>
</evidence>
<proteinExistence type="predicted"/>
<dbReference type="RefSeq" id="WP_150949679.1">
    <property type="nucleotide sequence ID" value="NZ_VZRB01000010.1"/>
</dbReference>
<dbReference type="EMBL" id="VZRB01000010">
    <property type="protein sequence ID" value="KAB1146043.1"/>
    <property type="molecule type" value="Genomic_DNA"/>
</dbReference>
<feature type="region of interest" description="Disordered" evidence="1">
    <location>
        <begin position="150"/>
        <end position="232"/>
    </location>
</feature>
<keyword evidence="3" id="KW-1185">Reference proteome</keyword>
<reference evidence="2 3" key="1">
    <citation type="submission" date="2019-09" db="EMBL/GenBank/DDBJ databases">
        <title>Screening of Novel Bioactive Compounds from Soil-Associated.</title>
        <authorList>
            <person name="Zhao S."/>
        </authorList>
    </citation>
    <scope>NUCLEOTIDE SEQUENCE [LARGE SCALE GENOMIC DNA]</scope>
    <source>
        <strain evidence="2 3">HIT-DPA4</strain>
    </source>
</reference>
<name>A0A6H9V0Z6_9ACTN</name>
<dbReference type="AlphaFoldDB" id="A0A6H9V0Z6"/>
<sequence length="334" mass="33259">MTWPAALPVAAARVMRAAAGRRALQVALLVGGLFALGFFCGERAQAADGVASVSSTSSAAAAAAASADDVRSLARSSVNPVGRLVTTPSERARHEPAPPAEAPPLDPTPPAEPAAHDQAVHDPAATAMPEVHFPVDHVVQPVRDLAATLTEESAKTPSNGPRLPTLPSLPTVPTLPGTSELPAVPGLPGLPTLPGQTLPAPVTVPQPAPAAPPVASSAGGQETEGGAHGPHSAIRAIGATGAIGATAIFASSHADRHRIASIGSRAPAQQAPTGDPDGALGGKPATDGGTSRHGDAYAVTLNRRPPLRLAAGVAAGVEASEIQDRHRDIPVSPA</sequence>
<accession>A0A6H9V0Z6</accession>
<evidence type="ECO:0000313" key="3">
    <source>
        <dbReference type="Proteomes" id="UP000442707"/>
    </source>
</evidence>
<protein>
    <submittedName>
        <fullName evidence="2">Uncharacterized protein</fullName>
    </submittedName>
</protein>
<feature type="compositionally biased region" description="Low complexity" evidence="1">
    <location>
        <begin position="161"/>
        <end position="201"/>
    </location>
</feature>
<dbReference type="Proteomes" id="UP000442707">
    <property type="component" value="Unassembled WGS sequence"/>
</dbReference>
<gene>
    <name evidence="2" type="ORF">F7R91_17150</name>
</gene>
<feature type="region of interest" description="Disordered" evidence="1">
    <location>
        <begin position="81"/>
        <end position="119"/>
    </location>
</feature>
<comment type="caution">
    <text evidence="2">The sequence shown here is derived from an EMBL/GenBank/DDBJ whole genome shotgun (WGS) entry which is preliminary data.</text>
</comment>
<evidence type="ECO:0000256" key="1">
    <source>
        <dbReference type="SAM" id="MobiDB-lite"/>
    </source>
</evidence>
<feature type="compositionally biased region" description="Pro residues" evidence="1">
    <location>
        <begin position="202"/>
        <end position="212"/>
    </location>
</feature>